<keyword evidence="3 6" id="KW-0812">Transmembrane</keyword>
<dbReference type="PIRSF" id="PIRSF035875">
    <property type="entry name" value="RNase_BN"/>
    <property type="match status" value="1"/>
</dbReference>
<evidence type="ECO:0000313" key="9">
    <source>
        <dbReference type="Proteomes" id="UP001229955"/>
    </source>
</evidence>
<name>A0AA49JZP0_9BACT</name>
<evidence type="ECO:0000313" key="8">
    <source>
        <dbReference type="EMBL" id="WKW14538.1"/>
    </source>
</evidence>
<keyword evidence="5 6" id="KW-0472">Membrane</keyword>
<evidence type="ECO:0000256" key="6">
    <source>
        <dbReference type="SAM" id="Phobius"/>
    </source>
</evidence>
<feature type="transmembrane region" description="Helical" evidence="6">
    <location>
        <begin position="12"/>
        <end position="31"/>
    </location>
</feature>
<dbReference type="Pfam" id="PF03631">
    <property type="entry name" value="Virul_fac_BrkB"/>
    <property type="match status" value="1"/>
</dbReference>
<protein>
    <submittedName>
        <fullName evidence="8">YihY/virulence factor BrkB family protein</fullName>
    </submittedName>
</protein>
<dbReference type="KEGG" id="pspc:Strain318_000883"/>
<organism evidence="8 9">
    <name type="scientific">Pseudogemmatithrix spongiicola</name>
    <dbReference type="NCBI Taxonomy" id="3062599"/>
    <lineage>
        <taxon>Bacteria</taxon>
        <taxon>Pseudomonadati</taxon>
        <taxon>Gemmatimonadota</taxon>
        <taxon>Gemmatimonadia</taxon>
        <taxon>Gemmatimonadales</taxon>
        <taxon>Gemmatimonadaceae</taxon>
        <taxon>Pseudogemmatithrix</taxon>
    </lineage>
</organism>
<dbReference type="RefSeq" id="WP_367887326.1">
    <property type="nucleotide sequence ID" value="NZ_CP130612.1"/>
</dbReference>
<dbReference type="EMBL" id="CP130612">
    <property type="protein sequence ID" value="WKW11628.1"/>
    <property type="molecule type" value="Genomic_DNA"/>
</dbReference>
<accession>A0AA49JU10</accession>
<keyword evidence="4 6" id="KW-1133">Transmembrane helix</keyword>
<feature type="transmembrane region" description="Helical" evidence="6">
    <location>
        <begin position="165"/>
        <end position="186"/>
    </location>
</feature>
<evidence type="ECO:0000256" key="3">
    <source>
        <dbReference type="ARBA" id="ARBA00022692"/>
    </source>
</evidence>
<keyword evidence="2" id="KW-1003">Cell membrane</keyword>
<dbReference type="PANTHER" id="PTHR30213">
    <property type="entry name" value="INNER MEMBRANE PROTEIN YHJD"/>
    <property type="match status" value="1"/>
</dbReference>
<evidence type="ECO:0000313" key="7">
    <source>
        <dbReference type="EMBL" id="WKW11628.1"/>
    </source>
</evidence>
<keyword evidence="9" id="KW-1185">Reference proteome</keyword>
<feature type="transmembrane region" description="Helical" evidence="6">
    <location>
        <begin position="73"/>
        <end position="92"/>
    </location>
</feature>
<dbReference type="AlphaFoldDB" id="A0AA49JZP0"/>
<dbReference type="InterPro" id="IPR017039">
    <property type="entry name" value="Virul_fac_BrkB"/>
</dbReference>
<gene>
    <name evidence="7" type="ORF">Strain138_000883</name>
    <name evidence="8" type="ORF">Strain318_000883</name>
</gene>
<comment type="subcellular location">
    <subcellularLocation>
        <location evidence="1">Cell membrane</location>
        <topology evidence="1">Multi-pass membrane protein</topology>
    </subcellularLocation>
</comment>
<feature type="transmembrane region" description="Helical" evidence="6">
    <location>
        <begin position="193"/>
        <end position="214"/>
    </location>
</feature>
<dbReference type="Proteomes" id="UP001229955">
    <property type="component" value="Chromosome"/>
</dbReference>
<feature type="transmembrane region" description="Helical" evidence="6">
    <location>
        <begin position="113"/>
        <end position="134"/>
    </location>
</feature>
<dbReference type="PANTHER" id="PTHR30213:SF0">
    <property type="entry name" value="UPF0761 MEMBRANE PROTEIN YIHY"/>
    <property type="match status" value="1"/>
</dbReference>
<reference evidence="8" key="1">
    <citation type="submission" date="2023-07" db="EMBL/GenBank/DDBJ databases">
        <authorList>
            <person name="Haufschild T."/>
            <person name="Kallscheuer N."/>
            <person name="Hammer J."/>
            <person name="Kohn T."/>
            <person name="Kabuu M."/>
            <person name="Jogler M."/>
            <person name="Wohfarth N."/>
            <person name="Heuer A."/>
            <person name="Rohde M."/>
            <person name="van Teeseling M.C.F."/>
            <person name="Jogler C."/>
        </authorList>
    </citation>
    <scope>NUCLEOTIDE SEQUENCE</scope>
    <source>
        <strain evidence="7">Strain 138</strain>
        <strain evidence="8">Strain 318</strain>
    </source>
</reference>
<dbReference type="EMBL" id="CP130613">
    <property type="protein sequence ID" value="WKW14538.1"/>
    <property type="molecule type" value="Genomic_DNA"/>
</dbReference>
<feature type="transmembrane region" description="Helical" evidence="6">
    <location>
        <begin position="226"/>
        <end position="250"/>
    </location>
</feature>
<evidence type="ECO:0000256" key="1">
    <source>
        <dbReference type="ARBA" id="ARBA00004651"/>
    </source>
</evidence>
<dbReference type="GO" id="GO:0005886">
    <property type="term" value="C:plasma membrane"/>
    <property type="evidence" value="ECO:0007669"/>
    <property type="project" value="UniProtKB-SubCell"/>
</dbReference>
<sequence length="270" mass="28543">MSFLAGGVAFNILLAGVPFLLMLAAGLGYLLGESPDGAAHIVEGVLLRVLPAQAGVSGSMLDPVLADVTRTRAVFGISGAVGFLWFSTRLFGSLRNVITTVFEHGRDRPVLRGIAWDLALSVLTLALLCTWIALTSFLAISTGRVGSALIELGVREDVLGGVEVLLARLLAVAVVAALFGMLYRWLPKRKTPWVPTIAGGITAALLFEFARWLFGLVVSNFPPASIYSGTLGALVVVVFWTYYAALVFVLGAEVACAVHEELGTDPTALE</sequence>
<evidence type="ECO:0000256" key="4">
    <source>
        <dbReference type="ARBA" id="ARBA00022989"/>
    </source>
</evidence>
<proteinExistence type="predicted"/>
<evidence type="ECO:0000256" key="5">
    <source>
        <dbReference type="ARBA" id="ARBA00023136"/>
    </source>
</evidence>
<accession>A0AA49JZP0</accession>
<evidence type="ECO:0000256" key="2">
    <source>
        <dbReference type="ARBA" id="ARBA00022475"/>
    </source>
</evidence>